<evidence type="ECO:0000256" key="4">
    <source>
        <dbReference type="ARBA" id="ARBA00023136"/>
    </source>
</evidence>
<keyword evidence="4 5" id="KW-0472">Membrane</keyword>
<keyword evidence="2 5" id="KW-0812">Transmembrane</keyword>
<sequence>MSQTVSTRHHHLTLNTDGRRHPMANTLTLLASCLAVVAAVSAWYPSTHLVGAWTGLFGLLSGLWAQMISATTAERFINVSAMIVSGVGLLFGLAHGGLY</sequence>
<protein>
    <submittedName>
        <fullName evidence="6">Uncharacterized protein</fullName>
    </submittedName>
</protein>
<gene>
    <name evidence="6" type="ORF">KDK95_25420</name>
</gene>
<evidence type="ECO:0000256" key="2">
    <source>
        <dbReference type="ARBA" id="ARBA00022692"/>
    </source>
</evidence>
<organism evidence="6 7">
    <name type="scientific">Actinospica acidithermotolerans</name>
    <dbReference type="NCBI Taxonomy" id="2828514"/>
    <lineage>
        <taxon>Bacteria</taxon>
        <taxon>Bacillati</taxon>
        <taxon>Actinomycetota</taxon>
        <taxon>Actinomycetes</taxon>
        <taxon>Catenulisporales</taxon>
        <taxon>Actinospicaceae</taxon>
        <taxon>Actinospica</taxon>
    </lineage>
</organism>
<comment type="caution">
    <text evidence="6">The sequence shown here is derived from an EMBL/GenBank/DDBJ whole genome shotgun (WGS) entry which is preliminary data.</text>
</comment>
<keyword evidence="7" id="KW-1185">Reference proteome</keyword>
<feature type="transmembrane region" description="Helical" evidence="5">
    <location>
        <begin position="50"/>
        <end position="69"/>
    </location>
</feature>
<evidence type="ECO:0000256" key="1">
    <source>
        <dbReference type="ARBA" id="ARBA00004141"/>
    </source>
</evidence>
<evidence type="ECO:0000313" key="7">
    <source>
        <dbReference type="Proteomes" id="UP000676325"/>
    </source>
</evidence>
<evidence type="ECO:0000313" key="6">
    <source>
        <dbReference type="EMBL" id="MBR7829672.1"/>
    </source>
</evidence>
<feature type="transmembrane region" description="Helical" evidence="5">
    <location>
        <begin position="76"/>
        <end position="98"/>
    </location>
</feature>
<comment type="subcellular location">
    <subcellularLocation>
        <location evidence="1">Membrane</location>
        <topology evidence="1">Multi-pass membrane protein</topology>
    </subcellularLocation>
</comment>
<dbReference type="InterPro" id="IPR035952">
    <property type="entry name" value="Rhomboid-like_sf"/>
</dbReference>
<reference evidence="6" key="1">
    <citation type="submission" date="2021-04" db="EMBL/GenBank/DDBJ databases">
        <title>Genome based classification of Actinospica acidithermotolerans sp. nov., an actinobacterium isolated from an Indonesian hot spring.</title>
        <authorList>
            <person name="Kusuma A.B."/>
            <person name="Putra K.E."/>
            <person name="Nafisah S."/>
            <person name="Loh J."/>
            <person name="Nouioui I."/>
            <person name="Goodfellow M."/>
        </authorList>
    </citation>
    <scope>NUCLEOTIDE SEQUENCE</scope>
    <source>
        <strain evidence="6">MGRD01-02</strain>
    </source>
</reference>
<dbReference type="Proteomes" id="UP000676325">
    <property type="component" value="Unassembled WGS sequence"/>
</dbReference>
<proteinExistence type="predicted"/>
<name>A0A941EFQ7_9ACTN</name>
<accession>A0A941EFQ7</accession>
<dbReference type="SUPFAM" id="SSF144091">
    <property type="entry name" value="Rhomboid-like"/>
    <property type="match status" value="1"/>
</dbReference>
<feature type="transmembrane region" description="Helical" evidence="5">
    <location>
        <begin position="27"/>
        <end position="44"/>
    </location>
</feature>
<keyword evidence="3 5" id="KW-1133">Transmembrane helix</keyword>
<dbReference type="EMBL" id="JAGSOH010000094">
    <property type="protein sequence ID" value="MBR7829672.1"/>
    <property type="molecule type" value="Genomic_DNA"/>
</dbReference>
<dbReference type="AlphaFoldDB" id="A0A941EFQ7"/>
<evidence type="ECO:0000256" key="5">
    <source>
        <dbReference type="SAM" id="Phobius"/>
    </source>
</evidence>
<evidence type="ECO:0000256" key="3">
    <source>
        <dbReference type="ARBA" id="ARBA00022989"/>
    </source>
</evidence>
<dbReference type="RefSeq" id="WP_212520806.1">
    <property type="nucleotide sequence ID" value="NZ_JAGSOH010000094.1"/>
</dbReference>
<dbReference type="GO" id="GO:0016020">
    <property type="term" value="C:membrane"/>
    <property type="evidence" value="ECO:0007669"/>
    <property type="project" value="UniProtKB-SubCell"/>
</dbReference>